<keyword evidence="2" id="KW-1185">Reference proteome</keyword>
<dbReference type="AlphaFoldDB" id="A0A255YRR5"/>
<dbReference type="Pfam" id="PF06945">
    <property type="entry name" value="DUF1289"/>
    <property type="match status" value="1"/>
</dbReference>
<evidence type="ECO:0000313" key="1">
    <source>
        <dbReference type="EMBL" id="OYQ31315.1"/>
    </source>
</evidence>
<proteinExistence type="predicted"/>
<accession>A0A255YRR5</accession>
<protein>
    <submittedName>
        <fullName evidence="1">DUF1289 domain-containing protein</fullName>
    </submittedName>
</protein>
<dbReference type="PANTHER" id="PTHR35175">
    <property type="entry name" value="DUF1289 DOMAIN-CONTAINING PROTEIN"/>
    <property type="match status" value="1"/>
</dbReference>
<organism evidence="1 2">
    <name type="scientific">Sandarakinorhabdus cyanobacteriorum</name>
    <dbReference type="NCBI Taxonomy" id="1981098"/>
    <lineage>
        <taxon>Bacteria</taxon>
        <taxon>Pseudomonadati</taxon>
        <taxon>Pseudomonadota</taxon>
        <taxon>Alphaproteobacteria</taxon>
        <taxon>Sphingomonadales</taxon>
        <taxon>Sphingosinicellaceae</taxon>
        <taxon>Sandarakinorhabdus</taxon>
    </lineage>
</organism>
<dbReference type="OrthoDB" id="9811423at2"/>
<dbReference type="InterPro" id="IPR010710">
    <property type="entry name" value="DUF1289"/>
</dbReference>
<sequence length="65" mass="7555">MSQASDVPSPCINVCRIDQQTGWCEGCFRTVREITQWPIASDAERRRILAALPGRRAPKKWWKPW</sequence>
<comment type="caution">
    <text evidence="1">The sequence shown here is derived from an EMBL/GenBank/DDBJ whole genome shotgun (WGS) entry which is preliminary data.</text>
</comment>
<name>A0A255YRR5_9SPHN</name>
<dbReference type="RefSeq" id="WP_094472907.1">
    <property type="nucleotide sequence ID" value="NZ_NOXT01000086.1"/>
</dbReference>
<dbReference type="PANTHER" id="PTHR35175:SF2">
    <property type="entry name" value="DUF1289 DOMAIN-CONTAINING PROTEIN"/>
    <property type="match status" value="1"/>
</dbReference>
<gene>
    <name evidence="1" type="ORF">CHU93_04225</name>
</gene>
<evidence type="ECO:0000313" key="2">
    <source>
        <dbReference type="Proteomes" id="UP000216991"/>
    </source>
</evidence>
<dbReference type="EMBL" id="NOXT01000086">
    <property type="protein sequence ID" value="OYQ31315.1"/>
    <property type="molecule type" value="Genomic_DNA"/>
</dbReference>
<reference evidence="1 2" key="1">
    <citation type="submission" date="2017-07" db="EMBL/GenBank/DDBJ databases">
        <title>Sandarakinorhabdus cyanobacteriorum sp. nov., a novel bacterium isolated from cyanobacterial aggregates in a eutrophic lake.</title>
        <authorList>
            <person name="Cai H."/>
        </authorList>
    </citation>
    <scope>NUCLEOTIDE SEQUENCE [LARGE SCALE GENOMIC DNA]</scope>
    <source>
        <strain evidence="1 2">TH057</strain>
    </source>
</reference>
<dbReference type="Proteomes" id="UP000216991">
    <property type="component" value="Unassembled WGS sequence"/>
</dbReference>